<organism evidence="1 2">
    <name type="scientific">Lepagella muris</name>
    <dbReference type="NCBI Taxonomy" id="3032870"/>
    <lineage>
        <taxon>Bacteria</taxon>
        <taxon>Pseudomonadati</taxon>
        <taxon>Bacteroidota</taxon>
        <taxon>Bacteroidia</taxon>
        <taxon>Bacteroidales</taxon>
        <taxon>Muribaculaceae</taxon>
        <taxon>Lepagella</taxon>
    </lineage>
</organism>
<evidence type="ECO:0000313" key="2">
    <source>
        <dbReference type="Proteomes" id="UP000306319"/>
    </source>
</evidence>
<proteinExistence type="predicted"/>
<reference evidence="1" key="1">
    <citation type="submission" date="2019-04" db="EMBL/GenBank/DDBJ databases">
        <title>Microbes associate with the intestines of laboratory mice.</title>
        <authorList>
            <person name="Navarre W."/>
            <person name="Wong E."/>
            <person name="Huang K."/>
            <person name="Tropini C."/>
            <person name="Ng K."/>
            <person name="Yu B."/>
        </authorList>
    </citation>
    <scope>NUCLEOTIDE SEQUENCE</scope>
    <source>
        <strain evidence="1">NM04_E33</strain>
    </source>
</reference>
<name>A0AC61RJT7_9BACT</name>
<dbReference type="Proteomes" id="UP000306319">
    <property type="component" value="Unassembled WGS sequence"/>
</dbReference>
<dbReference type="EMBL" id="SRYB01000002">
    <property type="protein sequence ID" value="TGY80597.1"/>
    <property type="molecule type" value="Genomic_DNA"/>
</dbReference>
<protein>
    <submittedName>
        <fullName evidence="1">TonB family protein</fullName>
    </submittedName>
</protein>
<accession>A0AC61RJT7</accession>
<keyword evidence="2" id="KW-1185">Reference proteome</keyword>
<sequence length="258" mass="29174">MVMLRLRNILFAILALSICACSKTYRVAVGSQREDMTQNISVSEIASEAASDENSDAFVEHESTPEFPGGPSAMLRYIHDNLKYPKEAYDNKIQGRVVVSFLVSKTGEVDSIRIVRGKDPTLDAEALRLVSGFPRFLPGKYDDTPVDTRLVLPVVFRISDYDERQRKTYPAYQFDNGDDYVEDGMQRIIDENGRIGYADESGRTVITPRFKCAFPFENGKAKVADYGEIKEVPGSGGEYHYWESDGWYYIDKTGRKIE</sequence>
<evidence type="ECO:0000313" key="1">
    <source>
        <dbReference type="EMBL" id="TGY80597.1"/>
    </source>
</evidence>
<gene>
    <name evidence="1" type="ORF">E5331_02430</name>
</gene>
<comment type="caution">
    <text evidence="1">The sequence shown here is derived from an EMBL/GenBank/DDBJ whole genome shotgun (WGS) entry which is preliminary data.</text>
</comment>